<dbReference type="Gene3D" id="1.25.40.770">
    <property type="entry name" value="TAF6, C-terminal HEAT repeat domain"/>
    <property type="match status" value="1"/>
</dbReference>
<dbReference type="SMART" id="SM00803">
    <property type="entry name" value="TAF"/>
    <property type="match status" value="1"/>
</dbReference>
<dbReference type="GO" id="GO:0051123">
    <property type="term" value="P:RNA polymerase II preinitiation complex assembly"/>
    <property type="evidence" value="ECO:0007669"/>
    <property type="project" value="TreeGrafter"/>
</dbReference>
<dbReference type="Gene3D" id="1.10.20.10">
    <property type="entry name" value="Histone, subunit A"/>
    <property type="match status" value="1"/>
</dbReference>
<feature type="compositionally biased region" description="Low complexity" evidence="6">
    <location>
        <begin position="143"/>
        <end position="174"/>
    </location>
</feature>
<name>A0A087SJ85_AUXPR</name>
<evidence type="ECO:0000313" key="8">
    <source>
        <dbReference type="EMBL" id="JAT72608.1"/>
    </source>
</evidence>
<dbReference type="PANTHER" id="PTHR10221:SF9">
    <property type="entry name" value="TRANSCRIPTION INITIATION FACTOR TFIID SUBUNIT 6"/>
    <property type="match status" value="1"/>
</dbReference>
<dbReference type="OrthoDB" id="511252at2759"/>
<dbReference type="GO" id="GO:0016251">
    <property type="term" value="F:RNA polymerase II general transcription initiation factor activity"/>
    <property type="evidence" value="ECO:0007669"/>
    <property type="project" value="InterPro"/>
</dbReference>
<keyword evidence="10" id="KW-1185">Reference proteome</keyword>
<dbReference type="InterPro" id="IPR004823">
    <property type="entry name" value="TAF_TATA-bd_Histone-like_dom"/>
</dbReference>
<evidence type="ECO:0000256" key="2">
    <source>
        <dbReference type="ARBA" id="ARBA00007688"/>
    </source>
</evidence>
<feature type="region of interest" description="Disordered" evidence="6">
    <location>
        <begin position="130"/>
        <end position="191"/>
    </location>
</feature>
<evidence type="ECO:0000313" key="9">
    <source>
        <dbReference type="EMBL" id="KFM25789.1"/>
    </source>
</evidence>
<organism evidence="9 10">
    <name type="scientific">Auxenochlorella protothecoides</name>
    <name type="common">Green microalga</name>
    <name type="synonym">Chlorella protothecoides</name>
    <dbReference type="NCBI Taxonomy" id="3075"/>
    <lineage>
        <taxon>Eukaryota</taxon>
        <taxon>Viridiplantae</taxon>
        <taxon>Chlorophyta</taxon>
        <taxon>core chlorophytes</taxon>
        <taxon>Trebouxiophyceae</taxon>
        <taxon>Chlorellales</taxon>
        <taxon>Chlorellaceae</taxon>
        <taxon>Auxenochlorella</taxon>
    </lineage>
</organism>
<keyword evidence="4" id="KW-0804">Transcription</keyword>
<dbReference type="GO" id="GO:0003743">
    <property type="term" value="F:translation initiation factor activity"/>
    <property type="evidence" value="ECO:0007669"/>
    <property type="project" value="UniProtKB-KW"/>
</dbReference>
<dbReference type="Pfam" id="PF07571">
    <property type="entry name" value="TAF6_C"/>
    <property type="match status" value="1"/>
</dbReference>
<proteinExistence type="inferred from homology"/>
<evidence type="ECO:0000256" key="3">
    <source>
        <dbReference type="ARBA" id="ARBA00023015"/>
    </source>
</evidence>
<gene>
    <name evidence="9" type="ORF">F751_2631</name>
    <name evidence="8" type="ORF">g.20406</name>
</gene>
<dbReference type="CDD" id="cd22931">
    <property type="entry name" value="HFD_TAF6"/>
    <property type="match status" value="1"/>
</dbReference>
<dbReference type="Pfam" id="PF02969">
    <property type="entry name" value="TAF"/>
    <property type="match status" value="1"/>
</dbReference>
<evidence type="ECO:0000256" key="6">
    <source>
        <dbReference type="SAM" id="MobiDB-lite"/>
    </source>
</evidence>
<evidence type="ECO:0000256" key="1">
    <source>
        <dbReference type="ARBA" id="ARBA00004123"/>
    </source>
</evidence>
<dbReference type="KEGG" id="apro:F751_2631"/>
<dbReference type="GO" id="GO:0000124">
    <property type="term" value="C:SAGA complex"/>
    <property type="evidence" value="ECO:0007669"/>
    <property type="project" value="InterPro"/>
</dbReference>
<dbReference type="SUPFAM" id="SSF47113">
    <property type="entry name" value="Histone-fold"/>
    <property type="match status" value="1"/>
</dbReference>
<dbReference type="eggNOG" id="KOG2549">
    <property type="taxonomic scope" value="Eukaryota"/>
</dbReference>
<dbReference type="EMBL" id="GDKF01006014">
    <property type="protein sequence ID" value="JAT72608.1"/>
    <property type="molecule type" value="Transcribed_RNA"/>
</dbReference>
<dbReference type="GO" id="GO:0046982">
    <property type="term" value="F:protein heterodimerization activity"/>
    <property type="evidence" value="ECO:0007669"/>
    <property type="project" value="InterPro"/>
</dbReference>
<dbReference type="CDD" id="cd08050">
    <property type="entry name" value="TAF6C"/>
    <property type="match status" value="1"/>
</dbReference>
<comment type="similarity">
    <text evidence="2">Belongs to the TAF6 family.</text>
</comment>
<keyword evidence="9" id="KW-0648">Protein biosynthesis</keyword>
<dbReference type="GeneID" id="23614022"/>
<comment type="subcellular location">
    <subcellularLocation>
        <location evidence="1">Nucleus</location>
    </subcellularLocation>
</comment>
<dbReference type="PANTHER" id="PTHR10221">
    <property type="entry name" value="TRANSCRIPTION INITIATION FACTOR TFIID SUBUNIT 6"/>
    <property type="match status" value="1"/>
</dbReference>
<dbReference type="GO" id="GO:0003713">
    <property type="term" value="F:transcription coactivator activity"/>
    <property type="evidence" value="ECO:0007669"/>
    <property type="project" value="TreeGrafter"/>
</dbReference>
<dbReference type="RefSeq" id="XP_011398685.1">
    <property type="nucleotide sequence ID" value="XM_011400383.1"/>
</dbReference>
<keyword evidence="3" id="KW-0805">Transcription regulation</keyword>
<keyword evidence="5" id="KW-0539">Nucleus</keyword>
<dbReference type="InterPro" id="IPR016024">
    <property type="entry name" value="ARM-type_fold"/>
</dbReference>
<evidence type="ECO:0000313" key="10">
    <source>
        <dbReference type="Proteomes" id="UP000028924"/>
    </source>
</evidence>
<evidence type="ECO:0000259" key="7">
    <source>
        <dbReference type="SMART" id="SM00803"/>
    </source>
</evidence>
<dbReference type="InterPro" id="IPR009072">
    <property type="entry name" value="Histone-fold"/>
</dbReference>
<protein>
    <submittedName>
        <fullName evidence="9">Transcription initiation factor TFIID subunit 6</fullName>
    </submittedName>
</protein>
<keyword evidence="9" id="KW-0396">Initiation factor</keyword>
<accession>A0A087SJ85</accession>
<dbReference type="AlphaFoldDB" id="A0A087SJ85"/>
<evidence type="ECO:0000256" key="4">
    <source>
        <dbReference type="ARBA" id="ARBA00023163"/>
    </source>
</evidence>
<dbReference type="GO" id="GO:0005669">
    <property type="term" value="C:transcription factor TFIID complex"/>
    <property type="evidence" value="ECO:0007669"/>
    <property type="project" value="InterPro"/>
</dbReference>
<dbReference type="GO" id="GO:0046695">
    <property type="term" value="C:SLIK (SAGA-like) complex"/>
    <property type="evidence" value="ECO:0007669"/>
    <property type="project" value="InterPro"/>
</dbReference>
<dbReference type="STRING" id="3075.A0A087SJ85"/>
<dbReference type="SUPFAM" id="SSF48371">
    <property type="entry name" value="ARM repeat"/>
    <property type="match status" value="1"/>
</dbReference>
<dbReference type="EMBL" id="KL662122">
    <property type="protein sequence ID" value="KFM25789.1"/>
    <property type="molecule type" value="Genomic_DNA"/>
</dbReference>
<reference evidence="8" key="2">
    <citation type="submission" date="2015-08" db="EMBL/GenBank/DDBJ databases">
        <authorList>
            <person name="Babu N.S."/>
            <person name="Beckwith C.J."/>
            <person name="Beseler K.G."/>
            <person name="Brison A."/>
            <person name="Carone J.V."/>
            <person name="Caskin T.P."/>
            <person name="Diamond M."/>
            <person name="Durham M.E."/>
            <person name="Foxe J.M."/>
            <person name="Go M."/>
            <person name="Henderson B.A."/>
            <person name="Jones I.B."/>
            <person name="McGettigan J.A."/>
            <person name="Micheletti S.J."/>
            <person name="Nasrallah M.E."/>
            <person name="Ortiz D."/>
            <person name="Piller C.R."/>
            <person name="Privatt S.R."/>
            <person name="Schneider S.L."/>
            <person name="Sharp S."/>
            <person name="Smith T.C."/>
            <person name="Stanton J.D."/>
            <person name="Ullery H.E."/>
            <person name="Wilson R.J."/>
            <person name="Serrano M.G."/>
            <person name="Buck G."/>
            <person name="Lee V."/>
            <person name="Wang Y."/>
            <person name="Carvalho R."/>
            <person name="Voegtly L."/>
            <person name="Shi R."/>
            <person name="Duckworth R."/>
            <person name="Johnson A."/>
            <person name="Loviza R."/>
            <person name="Walstead R."/>
            <person name="Shah Z."/>
            <person name="Kiflezghi M."/>
            <person name="Wade K."/>
            <person name="Ball S.L."/>
            <person name="Bradley K.W."/>
            <person name="Asai D.J."/>
            <person name="Bowman C.A."/>
            <person name="Russell D.A."/>
            <person name="Pope W.H."/>
            <person name="Jacobs-Sera D."/>
            <person name="Hendrix R.W."/>
            <person name="Hatfull G.F."/>
        </authorList>
    </citation>
    <scope>NUCLEOTIDE SEQUENCE</scope>
</reference>
<dbReference type="InterPro" id="IPR046344">
    <property type="entry name" value="TAF6_C_sf"/>
</dbReference>
<dbReference type="Proteomes" id="UP000028924">
    <property type="component" value="Unassembled WGS sequence"/>
</dbReference>
<dbReference type="InterPro" id="IPR037796">
    <property type="entry name" value="TAF6"/>
</dbReference>
<reference evidence="9 10" key="1">
    <citation type="journal article" date="2014" name="BMC Genomics">
        <title>Oil accumulation mechanisms of the oleaginous microalga Chlorella protothecoides revealed through its genome, transcriptomes, and proteomes.</title>
        <authorList>
            <person name="Gao C."/>
            <person name="Wang Y."/>
            <person name="Shen Y."/>
            <person name="Yan D."/>
            <person name="He X."/>
            <person name="Dai J."/>
            <person name="Wu Q."/>
        </authorList>
    </citation>
    <scope>NUCLEOTIDE SEQUENCE [LARGE SCALE GENOMIC DNA]</scope>
    <source>
        <strain evidence="9 10">0710</strain>
    </source>
</reference>
<evidence type="ECO:0000256" key="5">
    <source>
        <dbReference type="ARBA" id="ARBA00023242"/>
    </source>
</evidence>
<dbReference type="InterPro" id="IPR011442">
    <property type="entry name" value="TAF6_C"/>
</dbReference>
<sequence length="506" mass="52264">MAPVVTHEFVATVADSIACRAHPDACRALAPDVEYRMREVVQDALKFARHSRRTYLTTQDVNAALKMRNAEPLYGFSGRDPAKFLRAAGHPDVYYVDDPDVSVASMLATPLPRPPVEVAVVPHWLAIDGRQPATPENAPPAVPARRAAPAKAAPAAAQVGAPPAAAPNKALPAASSGGEGATPAVAGPQPAGEEALVRAPLRHVLTRELQAYLDRVGAWLRHGLLEGGGALVAPSPAAADSAVLASLAGDAGLQPLLPYLWHLIGEEAGADLRELARLPRLMAAAGALLSNPALDSGALLHEALPPLLTALVARRLGPKGGEAHWGVRRAAAHALATLCARYAPAHASLLPRVQRTLARPLADPIAAPPEALHGAALGLAALGPRSVRSVLTPLVIPVLRRVGGEAEEGRVRAALAAALGGVLAHEAALGGAEARAGVAAAISAYRQRGGRAGPPRLPDSNPLAEAWREDFGAGKLAEIVLDLFGQDIEPFLPPVEGRVGDEGEGQ</sequence>
<feature type="domain" description="TATA box binding protein associated factor (TAF) histone-like fold" evidence="7">
    <location>
        <begin position="3"/>
        <end position="68"/>
    </location>
</feature>